<feature type="chain" id="PRO_5046343029" evidence="1">
    <location>
        <begin position="20"/>
        <end position="346"/>
    </location>
</feature>
<gene>
    <name evidence="2" type="ORF">HOO65_040545</name>
</gene>
<protein>
    <submittedName>
        <fullName evidence="2">UPF0613 protein PB24D3.06c</fullName>
    </submittedName>
</protein>
<proteinExistence type="predicted"/>
<dbReference type="Pfam" id="PF08538">
    <property type="entry name" value="DUF1749"/>
    <property type="match status" value="1"/>
</dbReference>
<dbReference type="InterPro" id="IPR013744">
    <property type="entry name" value="SidJ"/>
</dbReference>
<organism evidence="2 3">
    <name type="scientific">Ceratocystis lukuohia</name>
    <dbReference type="NCBI Taxonomy" id="2019550"/>
    <lineage>
        <taxon>Eukaryota</taxon>
        <taxon>Fungi</taxon>
        <taxon>Dikarya</taxon>
        <taxon>Ascomycota</taxon>
        <taxon>Pezizomycotina</taxon>
        <taxon>Sordariomycetes</taxon>
        <taxon>Hypocreomycetidae</taxon>
        <taxon>Microascales</taxon>
        <taxon>Ceratocystidaceae</taxon>
        <taxon>Ceratocystis</taxon>
    </lineage>
</organism>
<keyword evidence="1" id="KW-0732">Signal</keyword>
<dbReference type="Gene3D" id="3.40.50.1820">
    <property type="entry name" value="alpha/beta hydrolase"/>
    <property type="match status" value="1"/>
</dbReference>
<dbReference type="InterPro" id="IPR029058">
    <property type="entry name" value="AB_hydrolase_fold"/>
</dbReference>
<reference evidence="2 3" key="1">
    <citation type="submission" date="2020-05" db="EMBL/GenBank/DDBJ databases">
        <title>Ceratocystis lukuohia genome.</title>
        <authorList>
            <person name="Harrington T.C."/>
            <person name="Kim K."/>
            <person name="Mayers C.G."/>
        </authorList>
    </citation>
    <scope>NUCLEOTIDE SEQUENCE [LARGE SCALE GENOMIC DNA]</scope>
    <source>
        <strain evidence="2 3">C4212</strain>
    </source>
</reference>
<evidence type="ECO:0000313" key="3">
    <source>
        <dbReference type="Proteomes" id="UP001610728"/>
    </source>
</evidence>
<dbReference type="SUPFAM" id="SSF53474">
    <property type="entry name" value="alpha/beta-Hydrolases"/>
    <property type="match status" value="1"/>
</dbReference>
<dbReference type="RefSeq" id="XP_070859388.1">
    <property type="nucleotide sequence ID" value="XM_071002886.1"/>
</dbReference>
<feature type="signal peptide" evidence="1">
    <location>
        <begin position="1"/>
        <end position="19"/>
    </location>
</feature>
<dbReference type="EMBL" id="JABSNW010000004">
    <property type="protein sequence ID" value="KAL2888208.1"/>
    <property type="molecule type" value="Genomic_DNA"/>
</dbReference>
<dbReference type="GeneID" id="98118321"/>
<comment type="caution">
    <text evidence="2">The sequence shown here is derived from an EMBL/GenBank/DDBJ whole genome shotgun (WGS) entry which is preliminary data.</text>
</comment>
<sequence length="346" mass="38204">MQPWLITLLFAFTQNVVLATTVDANGQLQPVASYPIHEPGLKQPNQRAMAPFQVTVHPFDSPTPDSCAYESGSQDAENAIIVIGGLGGGPHTLGVARKISDTLLNAPELSYSLFEIRMRSSFNSYGHSSLQQDADDISALVDYLRLIGRKKIVLLGHSTGCQDIMMYNKLKDKVTSVDGFILQGPVSDRQAFMYVTVKPEEMETYQQAIIYARDKDAEGKGLEWMPRSMMPEAMRDTPFTVYRFLSLVDVGGDDDFFSSDLSLDAVSEIWKSLTKPAMVLHSGEDEFVPEFVNKEGLISKWKAIEPLVSPLSGVIPGADHAVSKPVSAEWYCNRIVDFLGSLENQS</sequence>
<dbReference type="PANTHER" id="PTHR31591">
    <property type="entry name" value="UPF0613 PROTEIN PB24D3.06C"/>
    <property type="match status" value="1"/>
</dbReference>
<dbReference type="PANTHER" id="PTHR31591:SF7">
    <property type="entry name" value="DUF1749-DOMAIN-CONTAINING PROTEIN"/>
    <property type="match status" value="1"/>
</dbReference>
<dbReference type="Proteomes" id="UP001610728">
    <property type="component" value="Unassembled WGS sequence"/>
</dbReference>
<accession>A0ABR4MIT4</accession>
<evidence type="ECO:0000256" key="1">
    <source>
        <dbReference type="SAM" id="SignalP"/>
    </source>
</evidence>
<keyword evidence="3" id="KW-1185">Reference proteome</keyword>
<name>A0ABR4MIT4_9PEZI</name>
<evidence type="ECO:0000313" key="2">
    <source>
        <dbReference type="EMBL" id="KAL2888208.1"/>
    </source>
</evidence>